<keyword evidence="5" id="KW-1185">Reference proteome</keyword>
<dbReference type="AlphaFoldDB" id="A0A4Q1BC68"/>
<feature type="compositionally biased region" description="Polar residues" evidence="2">
    <location>
        <begin position="501"/>
        <end position="519"/>
    </location>
</feature>
<accession>A0A4Q1BC68</accession>
<feature type="compositionally biased region" description="Polar residues" evidence="2">
    <location>
        <begin position="12"/>
        <end position="46"/>
    </location>
</feature>
<dbReference type="PANTHER" id="PTHR12619:SF5">
    <property type="entry name" value="TRANSCRIPTION FACTOR RFX4"/>
    <property type="match status" value="1"/>
</dbReference>
<evidence type="ECO:0000259" key="3">
    <source>
        <dbReference type="PROSITE" id="PS51526"/>
    </source>
</evidence>
<dbReference type="STRING" id="5217.A0A4Q1BC68"/>
<dbReference type="GO" id="GO:0000978">
    <property type="term" value="F:RNA polymerase II cis-regulatory region sequence-specific DNA binding"/>
    <property type="evidence" value="ECO:0007669"/>
    <property type="project" value="TreeGrafter"/>
</dbReference>
<dbReference type="InterPro" id="IPR057321">
    <property type="entry name" value="RFX1-4/6/8-like_BCD"/>
</dbReference>
<dbReference type="InterPro" id="IPR039779">
    <property type="entry name" value="RFX-like"/>
</dbReference>
<dbReference type="EMBL" id="SDIL01000099">
    <property type="protein sequence ID" value="RXK36399.1"/>
    <property type="molecule type" value="Genomic_DNA"/>
</dbReference>
<protein>
    <recommendedName>
        <fullName evidence="3">RFX-type winged-helix domain-containing protein</fullName>
    </recommendedName>
</protein>
<keyword evidence="1" id="KW-0238">DNA-binding</keyword>
<feature type="compositionally biased region" description="Polar residues" evidence="2">
    <location>
        <begin position="293"/>
        <end position="303"/>
    </location>
</feature>
<dbReference type="Gene3D" id="1.10.10.10">
    <property type="entry name" value="Winged helix-like DNA-binding domain superfamily/Winged helix DNA-binding domain"/>
    <property type="match status" value="1"/>
</dbReference>
<dbReference type="InterPro" id="IPR036388">
    <property type="entry name" value="WH-like_DNA-bd_sf"/>
</dbReference>
<proteinExistence type="predicted"/>
<dbReference type="SUPFAM" id="SSF46785">
    <property type="entry name" value="Winged helix' DNA-binding domain"/>
    <property type="match status" value="1"/>
</dbReference>
<gene>
    <name evidence="4" type="ORF">M231_06365</name>
</gene>
<feature type="domain" description="RFX-type winged-helix" evidence="3">
    <location>
        <begin position="376"/>
        <end position="455"/>
    </location>
</feature>
<dbReference type="GO" id="GO:0000981">
    <property type="term" value="F:DNA-binding transcription factor activity, RNA polymerase II-specific"/>
    <property type="evidence" value="ECO:0007669"/>
    <property type="project" value="TreeGrafter"/>
</dbReference>
<dbReference type="InterPro" id="IPR003150">
    <property type="entry name" value="DNA-bd_RFX"/>
</dbReference>
<feature type="region of interest" description="Disordered" evidence="2">
    <location>
        <begin position="464"/>
        <end position="528"/>
    </location>
</feature>
<evidence type="ECO:0000313" key="4">
    <source>
        <dbReference type="EMBL" id="RXK36399.1"/>
    </source>
</evidence>
<dbReference type="PROSITE" id="PS51526">
    <property type="entry name" value="RFX_DBD"/>
    <property type="match status" value="1"/>
</dbReference>
<feature type="region of interest" description="Disordered" evidence="2">
    <location>
        <begin position="1"/>
        <end position="89"/>
    </location>
</feature>
<name>A0A4Q1BC68_TREME</name>
<dbReference type="OrthoDB" id="10056949at2759"/>
<feature type="compositionally biased region" description="Polar residues" evidence="2">
    <location>
        <begin position="64"/>
        <end position="89"/>
    </location>
</feature>
<evidence type="ECO:0000256" key="2">
    <source>
        <dbReference type="SAM" id="MobiDB-lite"/>
    </source>
</evidence>
<dbReference type="Pfam" id="PF25340">
    <property type="entry name" value="BCD_RFX"/>
    <property type="match status" value="1"/>
</dbReference>
<dbReference type="InterPro" id="IPR036390">
    <property type="entry name" value="WH_DNA-bd_sf"/>
</dbReference>
<feature type="region of interest" description="Disordered" evidence="2">
    <location>
        <begin position="222"/>
        <end position="253"/>
    </location>
</feature>
<dbReference type="PANTHER" id="PTHR12619">
    <property type="entry name" value="RFX TRANSCRIPTION FACTOR FAMILY"/>
    <property type="match status" value="1"/>
</dbReference>
<feature type="region of interest" description="Disordered" evidence="2">
    <location>
        <begin position="291"/>
        <end position="310"/>
    </location>
</feature>
<sequence length="937" mass="103391">MSDSVPGLEPFTFTNLSGPTSPHDQNNASPASQENASHHPTSSDLLTVSFPHSPEQHDMPPWPSSLTPDETYTQQNSYPPAFNSYQGTGSSDHVNVGYAPSVFETPSHPHYMLSHASSTSSLNSLSSFSAAPSMASSGLFVQAFPHEQMPMSNSHSHSRHSSISSLSGLEDKSMFSQHGSMLDMSFQMPQGMSDMTGSFQSQSATSTPFRYTPKLELQTHGLGRAIGRTRSSSRATPYHRNRSDSVSAKSEDEDLGDLLSAASSQNPYMTQWGSGNALAGGFGKMTLHHRRTSSNTSNMSAMKTSPRPMLSRAKRSSSLALRKQASFDLLSASDIKLVGSAAEREEMVRRDLTQKAEQVKCLPATSQQDKARALWVKRWLNLSYTTAAGYTVPRQGLYHSYTVSCDEYGLKPINSASFGKAVRSAFAGIKTRRLGVRGNSKYHYVSLRPAIRVEAERLNAYGDSSGWASSHNGVEEDMEGEDVDDTEFDDDDDVFSRIKRSPSSNDLSNLFNQKTNRPTSLEMAQRPRSAFMRRHTTSTYPTIPSASAESNELSGPPLYTLPGFPSLQDVLNAAPHLPVETTQNFWSSFSHHLDILASCVRGLHFDRYELNCRTFWSNLSPASLQAASEQGISNLVSVGYAVAYDHMVSVLLSKVLAPLSANSQNSLRALSQNLESIMEESLRGFPREFCEDKFELTVRVAHLFIRFIDLHQLTAALSPILANQDQVRSMLNAWENLDMSVISDQCALSANCQQDVLEGILREFHRWLLDAEASPNRGGKAIERLGQWIDGVLHDLQHGSEMAAPMPLRALVPRAGFITSQVMRDFTLKSDPSFGLFQLVKTWIDDWISIHALRQTALSPNSVQVQSLQTNMSVIIPSQGPDFVLPDLNTAVPYHFNNGMEYSNGAQYLSMPSFEGNSVTPRPLFGTDHQQQQQQQQ</sequence>
<feature type="compositionally biased region" description="Acidic residues" evidence="2">
    <location>
        <begin position="475"/>
        <end position="493"/>
    </location>
</feature>
<dbReference type="Pfam" id="PF02257">
    <property type="entry name" value="RFX_DNA_binding"/>
    <property type="match status" value="1"/>
</dbReference>
<evidence type="ECO:0000313" key="5">
    <source>
        <dbReference type="Proteomes" id="UP000289152"/>
    </source>
</evidence>
<dbReference type="VEuPathDB" id="FungiDB:TREMEDRAFT_60446"/>
<evidence type="ECO:0000256" key="1">
    <source>
        <dbReference type="ARBA" id="ARBA00023125"/>
    </source>
</evidence>
<dbReference type="Proteomes" id="UP000289152">
    <property type="component" value="Unassembled WGS sequence"/>
</dbReference>
<reference evidence="4 5" key="1">
    <citation type="submission" date="2016-06" db="EMBL/GenBank/DDBJ databases">
        <title>Evolution of pathogenesis and genome organization in the Tremellales.</title>
        <authorList>
            <person name="Cuomo C."/>
            <person name="Litvintseva A."/>
            <person name="Heitman J."/>
            <person name="Chen Y."/>
            <person name="Sun S."/>
            <person name="Springer D."/>
            <person name="Dromer F."/>
            <person name="Young S."/>
            <person name="Zeng Q."/>
            <person name="Chapman S."/>
            <person name="Gujja S."/>
            <person name="Saif S."/>
            <person name="Birren B."/>
        </authorList>
    </citation>
    <scope>NUCLEOTIDE SEQUENCE [LARGE SCALE GENOMIC DNA]</scope>
    <source>
        <strain evidence="4 5">ATCC 28783</strain>
    </source>
</reference>
<organism evidence="4 5">
    <name type="scientific">Tremella mesenterica</name>
    <name type="common">Jelly fungus</name>
    <dbReference type="NCBI Taxonomy" id="5217"/>
    <lineage>
        <taxon>Eukaryota</taxon>
        <taxon>Fungi</taxon>
        <taxon>Dikarya</taxon>
        <taxon>Basidiomycota</taxon>
        <taxon>Agaricomycotina</taxon>
        <taxon>Tremellomycetes</taxon>
        <taxon>Tremellales</taxon>
        <taxon>Tremellaceae</taxon>
        <taxon>Tremella</taxon>
    </lineage>
</organism>
<dbReference type="InParanoid" id="A0A4Q1BC68"/>
<dbReference type="FunCoup" id="A0A4Q1BC68">
    <property type="interactions" value="325"/>
</dbReference>
<comment type="caution">
    <text evidence="4">The sequence shown here is derived from an EMBL/GenBank/DDBJ whole genome shotgun (WGS) entry which is preliminary data.</text>
</comment>